<dbReference type="InterPro" id="IPR043454">
    <property type="entry name" value="NPH3/RPT2-like"/>
</dbReference>
<gene>
    <name evidence="3" type="ORF">L1049_020790</name>
</gene>
<proteinExistence type="predicted"/>
<dbReference type="Gene3D" id="3.30.710.10">
    <property type="entry name" value="Potassium Channel Kv1.1, Chain A"/>
    <property type="match status" value="1"/>
</dbReference>
<dbReference type="SUPFAM" id="SSF54695">
    <property type="entry name" value="POZ domain"/>
    <property type="match status" value="1"/>
</dbReference>
<dbReference type="Proteomes" id="UP001415857">
    <property type="component" value="Unassembled WGS sequence"/>
</dbReference>
<keyword evidence="4" id="KW-1185">Reference proteome</keyword>
<reference evidence="3 4" key="1">
    <citation type="journal article" date="2024" name="Plant J.">
        <title>Genome sequences and population genomics reveal climatic adaptation and genomic divergence between two closely related sweetgum species.</title>
        <authorList>
            <person name="Xu W.Q."/>
            <person name="Ren C.Q."/>
            <person name="Zhang X.Y."/>
            <person name="Comes H.P."/>
            <person name="Liu X.H."/>
            <person name="Li Y.G."/>
            <person name="Kettle C.J."/>
            <person name="Jalonen R."/>
            <person name="Gaisberger H."/>
            <person name="Ma Y.Z."/>
            <person name="Qiu Y.X."/>
        </authorList>
    </citation>
    <scope>NUCLEOTIDE SEQUENCE [LARGE SCALE GENOMIC DNA]</scope>
    <source>
        <strain evidence="3">Hangzhou</strain>
    </source>
</reference>
<protein>
    <recommendedName>
        <fullName evidence="2">BTB domain-containing protein</fullName>
    </recommendedName>
</protein>
<accession>A0AAP0XAY9</accession>
<dbReference type="PANTHER" id="PTHR32370">
    <property type="entry name" value="OS12G0117600 PROTEIN"/>
    <property type="match status" value="1"/>
</dbReference>
<dbReference type="InterPro" id="IPR011333">
    <property type="entry name" value="SKP1/BTB/POZ_sf"/>
</dbReference>
<evidence type="ECO:0000259" key="2">
    <source>
        <dbReference type="PROSITE" id="PS50097"/>
    </source>
</evidence>
<organism evidence="3 4">
    <name type="scientific">Liquidambar formosana</name>
    <name type="common">Formosan gum</name>
    <dbReference type="NCBI Taxonomy" id="63359"/>
    <lineage>
        <taxon>Eukaryota</taxon>
        <taxon>Viridiplantae</taxon>
        <taxon>Streptophyta</taxon>
        <taxon>Embryophyta</taxon>
        <taxon>Tracheophyta</taxon>
        <taxon>Spermatophyta</taxon>
        <taxon>Magnoliopsida</taxon>
        <taxon>eudicotyledons</taxon>
        <taxon>Gunneridae</taxon>
        <taxon>Pentapetalae</taxon>
        <taxon>Saxifragales</taxon>
        <taxon>Altingiaceae</taxon>
        <taxon>Liquidambar</taxon>
    </lineage>
</organism>
<comment type="caution">
    <text evidence="3">The sequence shown here is derived from an EMBL/GenBank/DDBJ whole genome shotgun (WGS) entry which is preliminary data.</text>
</comment>
<dbReference type="Pfam" id="PF00651">
    <property type="entry name" value="BTB"/>
    <property type="match status" value="1"/>
</dbReference>
<name>A0AAP0XAY9_LIQFO</name>
<evidence type="ECO:0000256" key="1">
    <source>
        <dbReference type="ARBA" id="ARBA00004906"/>
    </source>
</evidence>
<comment type="pathway">
    <text evidence="1">Protein modification; protein ubiquitination.</text>
</comment>
<feature type="domain" description="BTB" evidence="2">
    <location>
        <begin position="141"/>
        <end position="213"/>
    </location>
</feature>
<dbReference type="SMART" id="SM00225">
    <property type="entry name" value="BTB"/>
    <property type="match status" value="1"/>
</dbReference>
<sequence>MARQIWRANEARAKVASAIASPLEHVSFGLARYSSKNSSCYVFGAAHANNRLLAHRQDVKMLRWNSGGTELEITTSWRFFIPGHDKATRARKSLDRENATCGSVSCRKSNRCVNFPANVSMVTEALERRNQSWFVRTKVASDFIIQIGDDSFHLHKHPMVFRSGYLNRLVFQRSSNGEKDTSLNIQIDNLPGGSEIFELVVKFCYGWKIDLTSTTIAPLYCAAHFLEMNDDLEQGNFIFKTEAFLSFVLLSSWRDTFHIFKTC</sequence>
<dbReference type="PROSITE" id="PS50097">
    <property type="entry name" value="BTB"/>
    <property type="match status" value="1"/>
</dbReference>
<dbReference type="InterPro" id="IPR000210">
    <property type="entry name" value="BTB/POZ_dom"/>
</dbReference>
<dbReference type="AlphaFoldDB" id="A0AAP0XAY9"/>
<dbReference type="EMBL" id="JBBPBK010000001">
    <property type="protein sequence ID" value="KAK9292810.1"/>
    <property type="molecule type" value="Genomic_DNA"/>
</dbReference>
<evidence type="ECO:0000313" key="4">
    <source>
        <dbReference type="Proteomes" id="UP001415857"/>
    </source>
</evidence>
<evidence type="ECO:0000313" key="3">
    <source>
        <dbReference type="EMBL" id="KAK9292810.1"/>
    </source>
</evidence>